<dbReference type="EMBL" id="JAEMHM010000012">
    <property type="protein sequence ID" value="MBJ6726061.1"/>
    <property type="molecule type" value="Genomic_DNA"/>
</dbReference>
<evidence type="ECO:0000313" key="7">
    <source>
        <dbReference type="Proteomes" id="UP000636888"/>
    </source>
</evidence>
<evidence type="ECO:0000256" key="3">
    <source>
        <dbReference type="ARBA" id="ARBA00023004"/>
    </source>
</evidence>
<keyword evidence="1" id="KW-0001">2Fe-2S</keyword>
<protein>
    <submittedName>
        <fullName evidence="6">Rieske (2Fe-2S) protein</fullName>
    </submittedName>
</protein>
<accession>A0A8J7LZA2</accession>
<reference evidence="6" key="1">
    <citation type="submission" date="2020-12" db="EMBL/GenBank/DDBJ databases">
        <title>Geomonas sp. Red875, isolated from river sediment.</title>
        <authorList>
            <person name="Xu Z."/>
            <person name="Zhang Z."/>
            <person name="Masuda Y."/>
            <person name="Itoh H."/>
            <person name="Senoo K."/>
        </authorList>
    </citation>
    <scope>NUCLEOTIDE SEQUENCE</scope>
    <source>
        <strain evidence="6">Red875</strain>
    </source>
</reference>
<evidence type="ECO:0000256" key="1">
    <source>
        <dbReference type="ARBA" id="ARBA00022714"/>
    </source>
</evidence>
<feature type="domain" description="Rieske" evidence="5">
    <location>
        <begin position="2"/>
        <end position="98"/>
    </location>
</feature>
<dbReference type="RefSeq" id="WP_199384954.1">
    <property type="nucleotide sequence ID" value="NZ_JAEMHM010000012.1"/>
</dbReference>
<evidence type="ECO:0000256" key="4">
    <source>
        <dbReference type="ARBA" id="ARBA00023014"/>
    </source>
</evidence>
<dbReference type="InterPro" id="IPR036922">
    <property type="entry name" value="Rieske_2Fe-2S_sf"/>
</dbReference>
<dbReference type="SUPFAM" id="SSF50022">
    <property type="entry name" value="ISP domain"/>
    <property type="match status" value="1"/>
</dbReference>
<keyword evidence="4" id="KW-0411">Iron-sulfur</keyword>
<keyword evidence="7" id="KW-1185">Reference proteome</keyword>
<organism evidence="6 7">
    <name type="scientific">Geomesophilobacter sediminis</name>
    <dbReference type="NCBI Taxonomy" id="2798584"/>
    <lineage>
        <taxon>Bacteria</taxon>
        <taxon>Pseudomonadati</taxon>
        <taxon>Thermodesulfobacteriota</taxon>
        <taxon>Desulfuromonadia</taxon>
        <taxon>Geobacterales</taxon>
        <taxon>Geobacteraceae</taxon>
        <taxon>Geomesophilobacter</taxon>
    </lineage>
</organism>
<keyword evidence="2" id="KW-0479">Metal-binding</keyword>
<proteinExistence type="predicted"/>
<comment type="caution">
    <text evidence="6">The sequence shown here is derived from an EMBL/GenBank/DDBJ whole genome shotgun (WGS) entry which is preliminary data.</text>
</comment>
<dbReference type="Pfam" id="PF00355">
    <property type="entry name" value="Rieske"/>
    <property type="match status" value="1"/>
</dbReference>
<dbReference type="PANTHER" id="PTHR21496:SF23">
    <property type="entry name" value="3-PHENYLPROPIONATE_CINNAMIC ACID DIOXYGENASE FERREDOXIN SUBUNIT"/>
    <property type="match status" value="1"/>
</dbReference>
<dbReference type="Proteomes" id="UP000636888">
    <property type="component" value="Unassembled WGS sequence"/>
</dbReference>
<dbReference type="Gene3D" id="2.102.10.10">
    <property type="entry name" value="Rieske [2Fe-2S] iron-sulphur domain"/>
    <property type="match status" value="1"/>
</dbReference>
<evidence type="ECO:0000256" key="2">
    <source>
        <dbReference type="ARBA" id="ARBA00022723"/>
    </source>
</evidence>
<dbReference type="GO" id="GO:0046872">
    <property type="term" value="F:metal ion binding"/>
    <property type="evidence" value="ECO:0007669"/>
    <property type="project" value="UniProtKB-KW"/>
</dbReference>
<dbReference type="PANTHER" id="PTHR21496">
    <property type="entry name" value="FERREDOXIN-RELATED"/>
    <property type="match status" value="1"/>
</dbReference>
<gene>
    <name evidence="6" type="ORF">JFN93_15190</name>
</gene>
<dbReference type="InterPro" id="IPR017941">
    <property type="entry name" value="Rieske_2Fe-2S"/>
</dbReference>
<keyword evidence="3" id="KW-0408">Iron</keyword>
<sequence length="100" mass="11007">MVYAAKVADVPDWGKKVVEVEGKELLLVKTKGQVYACETECPHQGAPMSGALVKEAGFISCQRHGYRFDLTTGVCAAHPECDPLRIYPVEIRGDEIWVEA</sequence>
<dbReference type="PROSITE" id="PS51296">
    <property type="entry name" value="RIESKE"/>
    <property type="match status" value="1"/>
</dbReference>
<name>A0A8J7LZA2_9BACT</name>
<dbReference type="AlphaFoldDB" id="A0A8J7LZA2"/>
<dbReference type="GO" id="GO:0051537">
    <property type="term" value="F:2 iron, 2 sulfur cluster binding"/>
    <property type="evidence" value="ECO:0007669"/>
    <property type="project" value="UniProtKB-KW"/>
</dbReference>
<evidence type="ECO:0000259" key="5">
    <source>
        <dbReference type="PROSITE" id="PS51296"/>
    </source>
</evidence>
<evidence type="ECO:0000313" key="6">
    <source>
        <dbReference type="EMBL" id="MBJ6726061.1"/>
    </source>
</evidence>